<dbReference type="Proteomes" id="UP000479499">
    <property type="component" value="Unassembled WGS sequence"/>
</dbReference>
<name>A0A6M1KUX4_9STRE</name>
<dbReference type="EMBL" id="JAAKFZ010000040">
    <property type="protein sequence ID" value="NGL84996.1"/>
    <property type="molecule type" value="Genomic_DNA"/>
</dbReference>
<evidence type="ECO:0000256" key="1">
    <source>
        <dbReference type="SAM" id="SignalP"/>
    </source>
</evidence>
<gene>
    <name evidence="2" type="ORF">G5B50_09570</name>
</gene>
<comment type="caution">
    <text evidence="2">The sequence shown here is derived from an EMBL/GenBank/DDBJ whole genome shotgun (WGS) entry which is preliminary data.</text>
</comment>
<evidence type="ECO:0000313" key="2">
    <source>
        <dbReference type="EMBL" id="NGL84996.1"/>
    </source>
</evidence>
<reference evidence="2 3" key="1">
    <citation type="submission" date="2020-02" db="EMBL/GenBank/DDBJ databases">
        <title>M-like protein SrM is not crucial to the virulence of a novel isolate of Streptococcus equi subsp. ruminatorum from Macaca mulatta.</title>
        <authorList>
            <person name="Guo G."/>
            <person name="Cheng L."/>
            <person name="Zhang W."/>
        </authorList>
    </citation>
    <scope>NUCLEOTIDE SEQUENCE [LARGE SCALE GENOMIC DNA]</scope>
    <source>
        <strain evidence="2 3">FJ1804</strain>
    </source>
</reference>
<accession>A0A6M1KUX4</accession>
<dbReference type="AlphaFoldDB" id="A0A6M1KUX4"/>
<keyword evidence="1" id="KW-0732">Signal</keyword>
<organism evidence="2 3">
    <name type="scientific">Streptococcus equi subsp. ruminatorum</name>
    <dbReference type="NCBI Taxonomy" id="254358"/>
    <lineage>
        <taxon>Bacteria</taxon>
        <taxon>Bacillati</taxon>
        <taxon>Bacillota</taxon>
        <taxon>Bacilli</taxon>
        <taxon>Lactobacillales</taxon>
        <taxon>Streptococcaceae</taxon>
        <taxon>Streptococcus</taxon>
    </lineage>
</organism>
<feature type="chain" id="PRO_5039456046" evidence="1">
    <location>
        <begin position="32"/>
        <end position="176"/>
    </location>
</feature>
<evidence type="ECO:0000313" key="3">
    <source>
        <dbReference type="Proteomes" id="UP000479499"/>
    </source>
</evidence>
<feature type="signal peptide" evidence="1">
    <location>
        <begin position="1"/>
        <end position="31"/>
    </location>
</feature>
<proteinExistence type="predicted"/>
<protein>
    <submittedName>
        <fullName evidence="2">Uncharacterized protein</fullName>
    </submittedName>
</protein>
<sequence length="176" mass="19939">MVSRKLTKSIATLMLSVTLFGSLAPSISAMANTPSEQQIEYQLTILDNHQEDLNNLVSQMEQYSYYDGETVHLDHKIVDDGILTEKQYQETKKVDKLWKKFIDYQRTLPSENTGKRQKRALPALLILALKAVGAIVGTVVVERITNDFMTWGLKEGCKAYKKYAPIKSFCKANGYI</sequence>
<dbReference type="RefSeq" id="WP_164337134.1">
    <property type="nucleotide sequence ID" value="NZ_JAAKFZ010000040.1"/>
</dbReference>